<gene>
    <name evidence="4" type="ORF">C5O19_15690</name>
</gene>
<dbReference type="InterPro" id="IPR050595">
    <property type="entry name" value="Bact_response_regulator"/>
</dbReference>
<keyword evidence="5" id="KW-1185">Reference proteome</keyword>
<evidence type="ECO:0000259" key="3">
    <source>
        <dbReference type="PROSITE" id="PS50110"/>
    </source>
</evidence>
<evidence type="ECO:0000256" key="2">
    <source>
        <dbReference type="PROSITE-ProRule" id="PRU00169"/>
    </source>
</evidence>
<protein>
    <submittedName>
        <fullName evidence="4">Response regulator rcp1</fullName>
    </submittedName>
</protein>
<evidence type="ECO:0000313" key="5">
    <source>
        <dbReference type="Proteomes" id="UP000239590"/>
    </source>
</evidence>
<dbReference type="SUPFAM" id="SSF52172">
    <property type="entry name" value="CheY-like"/>
    <property type="match status" value="1"/>
</dbReference>
<reference evidence="5" key="1">
    <citation type="submission" date="2018-02" db="EMBL/GenBank/DDBJ databases">
        <title>Genome sequencing of Solimonas sp. HR-BB.</title>
        <authorList>
            <person name="Lee Y."/>
            <person name="Jeon C.O."/>
        </authorList>
    </citation>
    <scope>NUCLEOTIDE SEQUENCE [LARGE SCALE GENOMIC DNA]</scope>
    <source>
        <strain evidence="5">HR-U</strain>
    </source>
</reference>
<proteinExistence type="predicted"/>
<organism evidence="4 5">
    <name type="scientific">Siphonobacter curvatus</name>
    <dbReference type="NCBI Taxonomy" id="2094562"/>
    <lineage>
        <taxon>Bacteria</taxon>
        <taxon>Pseudomonadati</taxon>
        <taxon>Bacteroidota</taxon>
        <taxon>Cytophagia</taxon>
        <taxon>Cytophagales</taxon>
        <taxon>Cytophagaceae</taxon>
        <taxon>Siphonobacter</taxon>
    </lineage>
</organism>
<sequence>MAHSRIVYLVDDNADYRFLVQQVFTLFLPEHQVHFFADGSQLVERMDALPKVSRPDLIVLDMDMPQLNGLQTLFLLKQNPDWKAIPVVMMTNRDQMEIRRKSHQLGANAFLLKPLNLLEMRNVMTQLCAY</sequence>
<evidence type="ECO:0000256" key="1">
    <source>
        <dbReference type="ARBA" id="ARBA00022553"/>
    </source>
</evidence>
<comment type="caution">
    <text evidence="4">The sequence shown here is derived from an EMBL/GenBank/DDBJ whole genome shotgun (WGS) entry which is preliminary data.</text>
</comment>
<dbReference type="PANTHER" id="PTHR44591:SF23">
    <property type="entry name" value="CHEY SUBFAMILY"/>
    <property type="match status" value="1"/>
</dbReference>
<dbReference type="Gene3D" id="3.40.50.2300">
    <property type="match status" value="1"/>
</dbReference>
<dbReference type="Pfam" id="PF00072">
    <property type="entry name" value="Response_reg"/>
    <property type="match status" value="1"/>
</dbReference>
<dbReference type="InterPro" id="IPR001789">
    <property type="entry name" value="Sig_transdc_resp-reg_receiver"/>
</dbReference>
<evidence type="ECO:0000313" key="4">
    <source>
        <dbReference type="EMBL" id="PQA56783.1"/>
    </source>
</evidence>
<dbReference type="GO" id="GO:0000160">
    <property type="term" value="P:phosphorelay signal transduction system"/>
    <property type="evidence" value="ECO:0007669"/>
    <property type="project" value="InterPro"/>
</dbReference>
<dbReference type="OrthoDB" id="673187at2"/>
<dbReference type="EMBL" id="PTRA01000002">
    <property type="protein sequence ID" value="PQA56783.1"/>
    <property type="molecule type" value="Genomic_DNA"/>
</dbReference>
<name>A0A2S7IJH7_9BACT</name>
<dbReference type="SMART" id="SM00448">
    <property type="entry name" value="REC"/>
    <property type="match status" value="1"/>
</dbReference>
<accession>A0A2S7IJH7</accession>
<feature type="modified residue" description="4-aspartylphosphate" evidence="2">
    <location>
        <position position="61"/>
    </location>
</feature>
<keyword evidence="1 2" id="KW-0597">Phosphoprotein</keyword>
<dbReference type="RefSeq" id="WP_104714297.1">
    <property type="nucleotide sequence ID" value="NZ_PTRA01000002.1"/>
</dbReference>
<dbReference type="Proteomes" id="UP000239590">
    <property type="component" value="Unassembled WGS sequence"/>
</dbReference>
<feature type="domain" description="Response regulatory" evidence="3">
    <location>
        <begin position="6"/>
        <end position="128"/>
    </location>
</feature>
<dbReference type="PANTHER" id="PTHR44591">
    <property type="entry name" value="STRESS RESPONSE REGULATOR PROTEIN 1"/>
    <property type="match status" value="1"/>
</dbReference>
<dbReference type="InterPro" id="IPR011006">
    <property type="entry name" value="CheY-like_superfamily"/>
</dbReference>
<dbReference type="PROSITE" id="PS50110">
    <property type="entry name" value="RESPONSE_REGULATORY"/>
    <property type="match status" value="1"/>
</dbReference>
<dbReference type="AlphaFoldDB" id="A0A2S7IJH7"/>